<dbReference type="InterPro" id="IPR000306">
    <property type="entry name" value="Znf_FYVE"/>
</dbReference>
<evidence type="ECO:0000313" key="7">
    <source>
        <dbReference type="Proteomes" id="UP000694845"/>
    </source>
</evidence>
<dbReference type="PANTHER" id="PTHR23164:SF30">
    <property type="entry name" value="EARLY ENDOSOME ANTIGEN 1"/>
    <property type="match status" value="1"/>
</dbReference>
<dbReference type="GO" id="GO:0005545">
    <property type="term" value="F:1-phosphatidylinositol binding"/>
    <property type="evidence" value="ECO:0007669"/>
    <property type="project" value="TreeGrafter"/>
</dbReference>
<dbReference type="OMA" id="CQNYEVN"/>
<sequence length="381" mass="43039">MVKEIPDGQEKCKALQKELENLHETLTKTEESLERVRGSEASLMSSVEGLQEVKMVLDARVTELDEELKAEIGRYQSLKQEDAAKQVEIGKLTGKVRELEEAKMSLGNQLTELHTASQQEKEDRAKEAAAMQEAKQLLIKHKLDLQSQLMDKETQLAKLEAEFGESKEVAHKVQTMLRDESAALQNKLASEEQAKADLQHQMEELEQRSNMQLSALNENLATLRSDLSQADTRKQELEKVVDELRGEAAVLEATIQNNQDERRTLLERCLASEGDVEKLQTKVVELRRKLDDAQAAMHELGRENQNLQIVQSKQMARKWADDTEVKSCMACDKAFSVTVRRHHCRQCGNIFCNECSAKSATIASSKKPVRVCDNCYSELTS</sequence>
<dbReference type="GO" id="GO:0006897">
    <property type="term" value="P:endocytosis"/>
    <property type="evidence" value="ECO:0007669"/>
    <property type="project" value="TreeGrafter"/>
</dbReference>
<keyword evidence="3" id="KW-0862">Zinc</keyword>
<organism evidence="7 8">
    <name type="scientific">Acanthaster planci</name>
    <name type="common">Crown-of-thorns starfish</name>
    <dbReference type="NCBI Taxonomy" id="133434"/>
    <lineage>
        <taxon>Eukaryota</taxon>
        <taxon>Metazoa</taxon>
        <taxon>Echinodermata</taxon>
        <taxon>Eleutherozoa</taxon>
        <taxon>Asterozoa</taxon>
        <taxon>Asteroidea</taxon>
        <taxon>Valvatacea</taxon>
        <taxon>Valvatida</taxon>
        <taxon>Acanthasteridae</taxon>
        <taxon>Acanthaster</taxon>
    </lineage>
</organism>
<dbReference type="Gene3D" id="1.20.5.390">
    <property type="entry name" value="L1 transposable element, trimerization domain"/>
    <property type="match status" value="1"/>
</dbReference>
<evidence type="ECO:0000256" key="3">
    <source>
        <dbReference type="ARBA" id="ARBA00022833"/>
    </source>
</evidence>
<dbReference type="PROSITE" id="PS50178">
    <property type="entry name" value="ZF_FYVE"/>
    <property type="match status" value="1"/>
</dbReference>
<dbReference type="Gene3D" id="3.30.40.10">
    <property type="entry name" value="Zinc/RING finger domain, C3HC4 (zinc finger)"/>
    <property type="match status" value="1"/>
</dbReference>
<evidence type="ECO:0000256" key="5">
    <source>
        <dbReference type="SAM" id="Coils"/>
    </source>
</evidence>
<feature type="coiled-coil region" evidence="5">
    <location>
        <begin position="5"/>
        <end position="81"/>
    </location>
</feature>
<dbReference type="Proteomes" id="UP000694845">
    <property type="component" value="Unplaced"/>
</dbReference>
<dbReference type="InterPro" id="IPR013083">
    <property type="entry name" value="Znf_RING/FYVE/PHD"/>
</dbReference>
<evidence type="ECO:0000259" key="6">
    <source>
        <dbReference type="PROSITE" id="PS50178"/>
    </source>
</evidence>
<evidence type="ECO:0000313" key="8">
    <source>
        <dbReference type="RefSeq" id="XP_022103962.1"/>
    </source>
</evidence>
<dbReference type="RefSeq" id="XP_022103962.1">
    <property type="nucleotide sequence ID" value="XM_022248270.1"/>
</dbReference>
<gene>
    <name evidence="8" type="primary">LOC110986423</name>
</gene>
<dbReference type="InterPro" id="IPR011011">
    <property type="entry name" value="Znf_FYVE_PHD"/>
</dbReference>
<dbReference type="KEGG" id="aplc:110986423"/>
<name>A0A8B7ZG47_ACAPL</name>
<dbReference type="Pfam" id="PF01363">
    <property type="entry name" value="FYVE"/>
    <property type="match status" value="1"/>
</dbReference>
<dbReference type="GO" id="GO:0005769">
    <property type="term" value="C:early endosome"/>
    <property type="evidence" value="ECO:0007669"/>
    <property type="project" value="TreeGrafter"/>
</dbReference>
<proteinExistence type="predicted"/>
<keyword evidence="7" id="KW-1185">Reference proteome</keyword>
<dbReference type="SUPFAM" id="SSF57903">
    <property type="entry name" value="FYVE/PHD zinc finger"/>
    <property type="match status" value="1"/>
</dbReference>
<feature type="domain" description="FYVE-type" evidence="6">
    <location>
        <begin position="322"/>
        <end position="380"/>
    </location>
</feature>
<dbReference type="OrthoDB" id="79871at2759"/>
<feature type="coiled-coil region" evidence="5">
    <location>
        <begin position="142"/>
        <end position="310"/>
    </location>
</feature>
<keyword evidence="5" id="KW-0175">Coiled coil</keyword>
<protein>
    <submittedName>
        <fullName evidence="8">Early endosome antigen 1-like</fullName>
    </submittedName>
</protein>
<accession>A0A8B7ZG47</accession>
<dbReference type="GeneID" id="110986423"/>
<dbReference type="PANTHER" id="PTHR23164">
    <property type="entry name" value="EARLY ENDOSOME ANTIGEN 1"/>
    <property type="match status" value="1"/>
</dbReference>
<dbReference type="InterPro" id="IPR017455">
    <property type="entry name" value="Znf_FYVE-rel"/>
</dbReference>
<evidence type="ECO:0000256" key="1">
    <source>
        <dbReference type="ARBA" id="ARBA00022723"/>
    </source>
</evidence>
<keyword evidence="2 4" id="KW-0863">Zinc-finger</keyword>
<dbReference type="SMART" id="SM00064">
    <property type="entry name" value="FYVE"/>
    <property type="match status" value="1"/>
</dbReference>
<keyword evidence="1" id="KW-0479">Metal-binding</keyword>
<evidence type="ECO:0000256" key="2">
    <source>
        <dbReference type="ARBA" id="ARBA00022771"/>
    </source>
</evidence>
<dbReference type="AlphaFoldDB" id="A0A8B7ZG47"/>
<dbReference type="CDD" id="cd15730">
    <property type="entry name" value="FYVE_EEA1"/>
    <property type="match status" value="1"/>
</dbReference>
<dbReference type="SUPFAM" id="SSF69979">
    <property type="entry name" value="Eea1 homodimerisation domain"/>
    <property type="match status" value="1"/>
</dbReference>
<reference evidence="8" key="1">
    <citation type="submission" date="2025-08" db="UniProtKB">
        <authorList>
            <consortium name="RefSeq"/>
        </authorList>
    </citation>
    <scope>IDENTIFICATION</scope>
</reference>
<dbReference type="GO" id="GO:0008270">
    <property type="term" value="F:zinc ion binding"/>
    <property type="evidence" value="ECO:0007669"/>
    <property type="project" value="UniProtKB-KW"/>
</dbReference>
<evidence type="ECO:0000256" key="4">
    <source>
        <dbReference type="PROSITE-ProRule" id="PRU00091"/>
    </source>
</evidence>